<comment type="caution">
    <text evidence="1">The sequence shown here is derived from an EMBL/GenBank/DDBJ whole genome shotgun (WGS) entry which is preliminary data.</text>
</comment>
<name>A0A2S9XD26_9BACT</name>
<dbReference type="RefSeq" id="WP_106395373.1">
    <property type="nucleotide sequence ID" value="NZ_PVNK01000269.1"/>
</dbReference>
<organism evidence="1 2">
    <name type="scientific">Enhygromyxa salina</name>
    <dbReference type="NCBI Taxonomy" id="215803"/>
    <lineage>
        <taxon>Bacteria</taxon>
        <taxon>Pseudomonadati</taxon>
        <taxon>Myxococcota</taxon>
        <taxon>Polyangia</taxon>
        <taxon>Nannocystales</taxon>
        <taxon>Nannocystaceae</taxon>
        <taxon>Enhygromyxa</taxon>
    </lineage>
</organism>
<evidence type="ECO:0000313" key="2">
    <source>
        <dbReference type="Proteomes" id="UP000237968"/>
    </source>
</evidence>
<gene>
    <name evidence="1" type="ORF">ENSA5_61960</name>
</gene>
<accession>A0A2S9XD26</accession>
<dbReference type="AlphaFoldDB" id="A0A2S9XD26"/>
<dbReference type="EMBL" id="PVNK01000269">
    <property type="protein sequence ID" value="PRP90762.1"/>
    <property type="molecule type" value="Genomic_DNA"/>
</dbReference>
<keyword evidence="2" id="KW-1185">Reference proteome</keyword>
<dbReference type="Proteomes" id="UP000237968">
    <property type="component" value="Unassembled WGS sequence"/>
</dbReference>
<evidence type="ECO:0000313" key="1">
    <source>
        <dbReference type="EMBL" id="PRP90762.1"/>
    </source>
</evidence>
<reference evidence="1 2" key="1">
    <citation type="submission" date="2018-03" db="EMBL/GenBank/DDBJ databases">
        <title>Draft Genome Sequences of the Obligatory Marine Myxobacteria Enhygromyxa salina SWB005.</title>
        <authorList>
            <person name="Poehlein A."/>
            <person name="Moghaddam J.A."/>
            <person name="Harms H."/>
            <person name="Alanjari M."/>
            <person name="Koenig G.M."/>
            <person name="Daniel R."/>
            <person name="Schaeberle T.F."/>
        </authorList>
    </citation>
    <scope>NUCLEOTIDE SEQUENCE [LARGE SCALE GENOMIC DNA]</scope>
    <source>
        <strain evidence="1 2">SWB005</strain>
    </source>
</reference>
<proteinExistence type="predicted"/>
<sequence length="104" mass="11096">MPKSGPECHAVHSTPSSRQLATADFDDTELVNYMGLCGAADASGTVTMWVGEASVSFAPFCPFEGLLAVFEKVWAIESDLAGCQTPFAKLESVEPASRRWPSPT</sequence>
<protein>
    <submittedName>
        <fullName evidence="1">Uncharacterized protein</fullName>
    </submittedName>
</protein>